<dbReference type="Gene3D" id="3.40.50.1110">
    <property type="entry name" value="SGNH hydrolase"/>
    <property type="match status" value="1"/>
</dbReference>
<evidence type="ECO:0000256" key="1">
    <source>
        <dbReference type="SAM" id="SignalP"/>
    </source>
</evidence>
<dbReference type="EMBL" id="JAVLVU010000001">
    <property type="protein sequence ID" value="MDT3402337.1"/>
    <property type="molecule type" value="Genomic_DNA"/>
</dbReference>
<dbReference type="GO" id="GO:0004064">
    <property type="term" value="F:arylesterase activity"/>
    <property type="evidence" value="ECO:0007669"/>
    <property type="project" value="UniProtKB-EC"/>
</dbReference>
<dbReference type="EC" id="3.1.2.-" evidence="3"/>
<dbReference type="InterPro" id="IPR051532">
    <property type="entry name" value="Ester_Hydrolysis_Enzymes"/>
</dbReference>
<keyword evidence="4" id="KW-1185">Reference proteome</keyword>
<dbReference type="PANTHER" id="PTHR30383:SF5">
    <property type="entry name" value="SGNH HYDROLASE-TYPE ESTERASE DOMAIN-CONTAINING PROTEIN"/>
    <property type="match status" value="1"/>
</dbReference>
<dbReference type="Proteomes" id="UP001258315">
    <property type="component" value="Unassembled WGS sequence"/>
</dbReference>
<evidence type="ECO:0000313" key="3">
    <source>
        <dbReference type="EMBL" id="MDT3402337.1"/>
    </source>
</evidence>
<keyword evidence="1" id="KW-0732">Signal</keyword>
<gene>
    <name evidence="3" type="ORF">QE417_001409</name>
</gene>
<feature type="signal peptide" evidence="1">
    <location>
        <begin position="1"/>
        <end position="20"/>
    </location>
</feature>
<sequence length="251" mass="26670">MKKQTSILLLALAAAFSACKKDAATAQSGSETGNLATTSLANARNTPGVIVIIGASTAAGSGATPIDSSWVNRLRSETAGNPVPLKYINLAKGGYTSYEGMPTGFVKSGRPAPDTARNITKALSYHPSLVMITFPSNDIAKGYASDEVVNNYAAIVRKLDSAKVPYILFGTQPRDFTDATRRVALKDLNDRLASIYGNKANDYFGRLDTTDYKIKGSLAAGDGVHLNNKGHYVVLLSVKNHPVFRATLQGK</sequence>
<evidence type="ECO:0000313" key="4">
    <source>
        <dbReference type="Proteomes" id="UP001258315"/>
    </source>
</evidence>
<dbReference type="Pfam" id="PF13472">
    <property type="entry name" value="Lipase_GDSL_2"/>
    <property type="match status" value="1"/>
</dbReference>
<name>A0ABU3GTN9_9SPHI</name>
<keyword evidence="3" id="KW-0378">Hydrolase</keyword>
<organism evidence="3 4">
    <name type="scientific">Mucilaginibacter terrae</name>
    <dbReference type="NCBI Taxonomy" id="1955052"/>
    <lineage>
        <taxon>Bacteria</taxon>
        <taxon>Pseudomonadati</taxon>
        <taxon>Bacteroidota</taxon>
        <taxon>Sphingobacteriia</taxon>
        <taxon>Sphingobacteriales</taxon>
        <taxon>Sphingobacteriaceae</taxon>
        <taxon>Mucilaginibacter</taxon>
    </lineage>
</organism>
<accession>A0ABU3GTN9</accession>
<evidence type="ECO:0000259" key="2">
    <source>
        <dbReference type="Pfam" id="PF13472"/>
    </source>
</evidence>
<dbReference type="EC" id="3.1.2.2" evidence="3"/>
<dbReference type="PROSITE" id="PS51257">
    <property type="entry name" value="PROKAR_LIPOPROTEIN"/>
    <property type="match status" value="1"/>
</dbReference>
<comment type="caution">
    <text evidence="3">The sequence shown here is derived from an EMBL/GenBank/DDBJ whole genome shotgun (WGS) entry which is preliminary data.</text>
</comment>
<dbReference type="InterPro" id="IPR036514">
    <property type="entry name" value="SGNH_hydro_sf"/>
</dbReference>
<dbReference type="SUPFAM" id="SSF52266">
    <property type="entry name" value="SGNH hydrolase"/>
    <property type="match status" value="1"/>
</dbReference>
<dbReference type="CDD" id="cd00229">
    <property type="entry name" value="SGNH_hydrolase"/>
    <property type="match status" value="1"/>
</dbReference>
<dbReference type="GO" id="GO:0004622">
    <property type="term" value="F:phosphatidylcholine lysophospholipase activity"/>
    <property type="evidence" value="ECO:0007669"/>
    <property type="project" value="UniProtKB-EC"/>
</dbReference>
<dbReference type="EC" id="3.1.1.2" evidence="3"/>
<proteinExistence type="predicted"/>
<dbReference type="PANTHER" id="PTHR30383">
    <property type="entry name" value="THIOESTERASE 1/PROTEASE 1/LYSOPHOSPHOLIPASE L1"/>
    <property type="match status" value="1"/>
</dbReference>
<dbReference type="InterPro" id="IPR013830">
    <property type="entry name" value="SGNH_hydro"/>
</dbReference>
<dbReference type="RefSeq" id="WP_311948714.1">
    <property type="nucleotide sequence ID" value="NZ_JAVLVU010000001.1"/>
</dbReference>
<reference evidence="4" key="1">
    <citation type="submission" date="2023-07" db="EMBL/GenBank/DDBJ databases">
        <title>Functional and genomic diversity of the sorghum phyllosphere microbiome.</title>
        <authorList>
            <person name="Shade A."/>
        </authorList>
    </citation>
    <scope>NUCLEOTIDE SEQUENCE [LARGE SCALE GENOMIC DNA]</scope>
    <source>
        <strain evidence="4">SORGH_AS_0422</strain>
    </source>
</reference>
<protein>
    <submittedName>
        <fullName evidence="3">Acyl-CoA thioesterase-1</fullName>
        <ecNumber evidence="3">3.1.1.2</ecNumber>
        <ecNumber evidence="3">3.1.1.5</ecNumber>
        <ecNumber evidence="3">3.1.2.-</ecNumber>
        <ecNumber evidence="3">3.1.2.2</ecNumber>
    </submittedName>
</protein>
<feature type="chain" id="PRO_5045725187" evidence="1">
    <location>
        <begin position="21"/>
        <end position="251"/>
    </location>
</feature>
<dbReference type="EC" id="3.1.1.5" evidence="3"/>
<feature type="domain" description="SGNH hydrolase-type esterase" evidence="2">
    <location>
        <begin position="53"/>
        <end position="231"/>
    </location>
</feature>